<dbReference type="EMBL" id="BAABRO010000018">
    <property type="protein sequence ID" value="GAA5510024.1"/>
    <property type="molecule type" value="Genomic_DNA"/>
</dbReference>
<evidence type="ECO:0000259" key="2">
    <source>
        <dbReference type="Pfam" id="PF13280"/>
    </source>
</evidence>
<dbReference type="RefSeq" id="WP_345687601.1">
    <property type="nucleotide sequence ID" value="NZ_BAABRO010000018.1"/>
</dbReference>
<gene>
    <name evidence="3" type="ORF">Rcae01_05530</name>
</gene>
<keyword evidence="4" id="KW-1185">Reference proteome</keyword>
<feature type="domain" description="WYL" evidence="2">
    <location>
        <begin position="35"/>
        <end position="86"/>
    </location>
</feature>
<sequence length="101" mass="11718">MNRIKSSQQASSRNHAISRVRQQVSKAMRDPDSWVIRITYCDADGVVTERRVSPTRWKNDYLFRALCTGRGEHRQFDLRRIESIELDNAADVLMPEGVVKK</sequence>
<reference evidence="3 4" key="1">
    <citation type="submission" date="2024-02" db="EMBL/GenBank/DDBJ databases">
        <title>Rhodopirellula caenicola NBRC 110016.</title>
        <authorList>
            <person name="Ichikawa N."/>
            <person name="Katano-Makiyama Y."/>
            <person name="Hidaka K."/>
        </authorList>
    </citation>
    <scope>NUCLEOTIDE SEQUENCE [LARGE SCALE GENOMIC DNA]</scope>
    <source>
        <strain evidence="3 4">NBRC 110016</strain>
    </source>
</reference>
<proteinExistence type="predicted"/>
<dbReference type="Pfam" id="PF13280">
    <property type="entry name" value="WYL"/>
    <property type="match status" value="1"/>
</dbReference>
<evidence type="ECO:0000313" key="3">
    <source>
        <dbReference type="EMBL" id="GAA5510024.1"/>
    </source>
</evidence>
<feature type="region of interest" description="Disordered" evidence="1">
    <location>
        <begin position="1"/>
        <end position="24"/>
    </location>
</feature>
<organism evidence="3 4">
    <name type="scientific">Novipirellula caenicola</name>
    <dbReference type="NCBI Taxonomy" id="1536901"/>
    <lineage>
        <taxon>Bacteria</taxon>
        <taxon>Pseudomonadati</taxon>
        <taxon>Planctomycetota</taxon>
        <taxon>Planctomycetia</taxon>
        <taxon>Pirellulales</taxon>
        <taxon>Pirellulaceae</taxon>
        <taxon>Novipirellula</taxon>
    </lineage>
</organism>
<comment type="caution">
    <text evidence="3">The sequence shown here is derived from an EMBL/GenBank/DDBJ whole genome shotgun (WGS) entry which is preliminary data.</text>
</comment>
<evidence type="ECO:0000256" key="1">
    <source>
        <dbReference type="SAM" id="MobiDB-lite"/>
    </source>
</evidence>
<dbReference type="Proteomes" id="UP001416858">
    <property type="component" value="Unassembled WGS sequence"/>
</dbReference>
<protein>
    <recommendedName>
        <fullName evidence="2">WYL domain-containing protein</fullName>
    </recommendedName>
</protein>
<evidence type="ECO:0000313" key="4">
    <source>
        <dbReference type="Proteomes" id="UP001416858"/>
    </source>
</evidence>
<name>A0ABP9VY09_9BACT</name>
<dbReference type="InterPro" id="IPR026881">
    <property type="entry name" value="WYL_dom"/>
</dbReference>
<accession>A0ABP9VY09</accession>